<organism evidence="7">
    <name type="scientific">Caldilineaceae bacterium SB0662_bin_9</name>
    <dbReference type="NCBI Taxonomy" id="2605258"/>
    <lineage>
        <taxon>Bacteria</taxon>
        <taxon>Bacillati</taxon>
        <taxon>Chloroflexota</taxon>
        <taxon>Caldilineae</taxon>
        <taxon>Caldilineales</taxon>
        <taxon>Caldilineaceae</taxon>
    </lineage>
</organism>
<keyword evidence="3 5" id="KW-1133">Transmembrane helix</keyword>
<keyword evidence="4 5" id="KW-0472">Membrane</keyword>
<feature type="transmembrane region" description="Helical" evidence="5">
    <location>
        <begin position="16"/>
        <end position="38"/>
    </location>
</feature>
<dbReference type="InterPro" id="IPR011701">
    <property type="entry name" value="MFS"/>
</dbReference>
<feature type="transmembrane region" description="Helical" evidence="5">
    <location>
        <begin position="168"/>
        <end position="187"/>
    </location>
</feature>
<comment type="caution">
    <text evidence="7">The sequence shown here is derived from an EMBL/GenBank/DDBJ whole genome shotgun (WGS) entry which is preliminary data.</text>
</comment>
<sequence>MLARLGLTPYSFRATAAYYLSFVGLGVVTASVGPALPFLSEQVQVTLADASGLVVAQSAGFMLGSFLAGPLTDRVRAHGLFQVCLLVSAACALAVPNMPDFPLLLVCLFLMGTFVGGIDVGGNIVIVWLFREKFAPFLTGLHFIWGLGALAAPLIIVTFEELTGDLRLSYTIIAGILLVMLLLFIRLPSPTPIRDRKETRYHIPPRPMFMLIAMMFLAATSEIVVATWLLAYVLQRDLADAITGGYLNSSLFLGMLGARLASIFLLRRFTIAQVLYGGLFALAAGCLLALAMPASLAVLWIAAILVGVGFAPLIPGCLSLAPNHLPPEGRVTSWMYAGASLGFLAMPWITGQLFESVGPQIIWHFSLGGTILSLLLLYALEQMPRYVLKAAA</sequence>
<feature type="transmembrane region" description="Helical" evidence="5">
    <location>
        <begin position="137"/>
        <end position="156"/>
    </location>
</feature>
<dbReference type="PANTHER" id="PTHR23121">
    <property type="entry name" value="SODIUM-DEPENDENT GLUCOSE TRANSPORTER 1"/>
    <property type="match status" value="1"/>
</dbReference>
<proteinExistence type="predicted"/>
<evidence type="ECO:0000256" key="2">
    <source>
        <dbReference type="ARBA" id="ARBA00022692"/>
    </source>
</evidence>
<feature type="transmembrane region" description="Helical" evidence="5">
    <location>
        <begin position="273"/>
        <end position="292"/>
    </location>
</feature>
<feature type="transmembrane region" description="Helical" evidence="5">
    <location>
        <begin position="333"/>
        <end position="349"/>
    </location>
</feature>
<dbReference type="EMBL" id="VXPY01000077">
    <property type="protein sequence ID" value="MYD90775.1"/>
    <property type="molecule type" value="Genomic_DNA"/>
</dbReference>
<evidence type="ECO:0000256" key="4">
    <source>
        <dbReference type="ARBA" id="ARBA00023136"/>
    </source>
</evidence>
<accession>A0A6B1DVG6</accession>
<reference evidence="7" key="1">
    <citation type="submission" date="2019-09" db="EMBL/GenBank/DDBJ databases">
        <title>Characterisation of the sponge microbiome using genome-centric metagenomics.</title>
        <authorList>
            <person name="Engelberts J.P."/>
            <person name="Robbins S.J."/>
            <person name="De Goeij J.M."/>
            <person name="Aranda M."/>
            <person name="Bell S.C."/>
            <person name="Webster N.S."/>
        </authorList>
    </citation>
    <scope>NUCLEOTIDE SEQUENCE</scope>
    <source>
        <strain evidence="7">SB0662_bin_9</strain>
    </source>
</reference>
<dbReference type="AlphaFoldDB" id="A0A6B1DVG6"/>
<dbReference type="Gene3D" id="1.20.1250.20">
    <property type="entry name" value="MFS general substrate transporter like domains"/>
    <property type="match status" value="2"/>
</dbReference>
<feature type="transmembrane region" description="Helical" evidence="5">
    <location>
        <begin position="103"/>
        <end position="130"/>
    </location>
</feature>
<evidence type="ECO:0000259" key="6">
    <source>
        <dbReference type="PROSITE" id="PS50850"/>
    </source>
</evidence>
<feature type="transmembrane region" description="Helical" evidence="5">
    <location>
        <begin position="80"/>
        <end position="97"/>
    </location>
</feature>
<feature type="transmembrane region" description="Helical" evidence="5">
    <location>
        <begin position="246"/>
        <end position="266"/>
    </location>
</feature>
<name>A0A6B1DVG6_9CHLR</name>
<dbReference type="InterPro" id="IPR036259">
    <property type="entry name" value="MFS_trans_sf"/>
</dbReference>
<evidence type="ECO:0000313" key="7">
    <source>
        <dbReference type="EMBL" id="MYD90775.1"/>
    </source>
</evidence>
<feature type="transmembrane region" description="Helical" evidence="5">
    <location>
        <begin position="361"/>
        <end position="380"/>
    </location>
</feature>
<dbReference type="PANTHER" id="PTHR23121:SF9">
    <property type="entry name" value="SODIUM-DEPENDENT GLUCOSE TRANSPORTER 1"/>
    <property type="match status" value="1"/>
</dbReference>
<dbReference type="PROSITE" id="PS50850">
    <property type="entry name" value="MFS"/>
    <property type="match status" value="1"/>
</dbReference>
<feature type="transmembrane region" description="Helical" evidence="5">
    <location>
        <begin position="208"/>
        <end position="234"/>
    </location>
</feature>
<gene>
    <name evidence="7" type="ORF">F4Y08_10645</name>
</gene>
<dbReference type="GO" id="GO:0005886">
    <property type="term" value="C:plasma membrane"/>
    <property type="evidence" value="ECO:0007669"/>
    <property type="project" value="UniProtKB-SubCell"/>
</dbReference>
<evidence type="ECO:0000256" key="5">
    <source>
        <dbReference type="SAM" id="Phobius"/>
    </source>
</evidence>
<dbReference type="InterPro" id="IPR020846">
    <property type="entry name" value="MFS_dom"/>
</dbReference>
<comment type="subcellular location">
    <subcellularLocation>
        <location evidence="1">Cell membrane</location>
        <topology evidence="1">Multi-pass membrane protein</topology>
    </subcellularLocation>
</comment>
<dbReference type="SUPFAM" id="SSF103473">
    <property type="entry name" value="MFS general substrate transporter"/>
    <property type="match status" value="1"/>
</dbReference>
<evidence type="ECO:0000256" key="3">
    <source>
        <dbReference type="ARBA" id="ARBA00022989"/>
    </source>
</evidence>
<evidence type="ECO:0000256" key="1">
    <source>
        <dbReference type="ARBA" id="ARBA00004651"/>
    </source>
</evidence>
<dbReference type="Pfam" id="PF07690">
    <property type="entry name" value="MFS_1"/>
    <property type="match status" value="1"/>
</dbReference>
<feature type="transmembrane region" description="Helical" evidence="5">
    <location>
        <begin position="298"/>
        <end position="321"/>
    </location>
</feature>
<keyword evidence="2 5" id="KW-0812">Transmembrane</keyword>
<protein>
    <submittedName>
        <fullName evidence="7">MFS transporter</fullName>
    </submittedName>
</protein>
<feature type="domain" description="Major facilitator superfamily (MFS) profile" evidence="6">
    <location>
        <begin position="10"/>
        <end position="387"/>
    </location>
</feature>
<feature type="transmembrane region" description="Helical" evidence="5">
    <location>
        <begin position="50"/>
        <end position="68"/>
    </location>
</feature>
<dbReference type="GO" id="GO:0022857">
    <property type="term" value="F:transmembrane transporter activity"/>
    <property type="evidence" value="ECO:0007669"/>
    <property type="project" value="InterPro"/>
</dbReference>